<dbReference type="PRINTS" id="PR00033">
    <property type="entry name" value="HTHASNC"/>
</dbReference>
<dbReference type="Gene3D" id="1.10.10.10">
    <property type="entry name" value="Winged helix-like DNA-binding domain superfamily/Winged helix DNA-binding domain"/>
    <property type="match status" value="2"/>
</dbReference>
<dbReference type="Pfam" id="PF01037">
    <property type="entry name" value="AsnC_trans_reg"/>
    <property type="match status" value="1"/>
</dbReference>
<name>A0ABP9K4P1_9ACTN</name>
<dbReference type="PROSITE" id="PS50956">
    <property type="entry name" value="HTH_ASNC_2"/>
    <property type="match status" value="2"/>
</dbReference>
<feature type="domain" description="HTH asnC-type" evidence="5">
    <location>
        <begin position="7"/>
        <end position="67"/>
    </location>
</feature>
<keyword evidence="2" id="KW-0238">DNA-binding</keyword>
<evidence type="ECO:0000256" key="1">
    <source>
        <dbReference type="ARBA" id="ARBA00023015"/>
    </source>
</evidence>
<dbReference type="InterPro" id="IPR019887">
    <property type="entry name" value="Tscrpt_reg_AsnC/Lrp_C"/>
</dbReference>
<evidence type="ECO:0000256" key="2">
    <source>
        <dbReference type="ARBA" id="ARBA00023125"/>
    </source>
</evidence>
<keyword evidence="7" id="KW-1185">Reference proteome</keyword>
<dbReference type="InterPro" id="IPR036390">
    <property type="entry name" value="WH_DNA-bd_sf"/>
</dbReference>
<sequence length="367" mass="38419">MTRSVTLDTLDRRLVHALQIDGRAPFSRIAAVLGVPERTVARRYHRLRSALVVRVVGLVDSARVGMLDWFVRVECATDAVDALTAALAQRDDTSWLAPLAGGGRLVCMVRTPAVGADGGRLLFDHLARTPGVRDLAASCVLRPVAGVGGWAGRTSALDATEQARLRSWAAAADGEADGADGVDGVDGAEAAEGGGGGGGADRTDGVGAFEWSEGDVRLVGELARDGRAEVRELSAVTGWSASTVRRRIARLRAAGVLHFEVDVDPALFGSPVEALLWLEVAPSALGRVTGALARQRPVAFAAVTTGSASVFAMVQCPGTGALYDYLAHELGGLPGIGRTETALVQRRAKRAGALLLPESPSWRLRRP</sequence>
<dbReference type="InterPro" id="IPR019888">
    <property type="entry name" value="Tscrpt_reg_AsnC-like"/>
</dbReference>
<dbReference type="EMBL" id="BAABKC010000021">
    <property type="protein sequence ID" value="GAA5049967.1"/>
    <property type="molecule type" value="Genomic_DNA"/>
</dbReference>
<dbReference type="RefSeq" id="WP_345667723.1">
    <property type="nucleotide sequence ID" value="NZ_BAABKC010000021.1"/>
</dbReference>
<dbReference type="SUPFAM" id="SSF46785">
    <property type="entry name" value="Winged helix' DNA-binding domain"/>
    <property type="match status" value="2"/>
</dbReference>
<accession>A0ABP9K4P1</accession>
<evidence type="ECO:0000259" key="5">
    <source>
        <dbReference type="PROSITE" id="PS50956"/>
    </source>
</evidence>
<reference evidence="7" key="1">
    <citation type="journal article" date="2019" name="Int. J. Syst. Evol. Microbiol.">
        <title>The Global Catalogue of Microorganisms (GCM) 10K type strain sequencing project: providing services to taxonomists for standard genome sequencing and annotation.</title>
        <authorList>
            <consortium name="The Broad Institute Genomics Platform"/>
            <consortium name="The Broad Institute Genome Sequencing Center for Infectious Disease"/>
            <person name="Wu L."/>
            <person name="Ma J."/>
        </authorList>
    </citation>
    <scope>NUCLEOTIDE SEQUENCE [LARGE SCALE GENOMIC DNA]</scope>
    <source>
        <strain evidence="7">JCM 18410</strain>
    </source>
</reference>
<evidence type="ECO:0000313" key="7">
    <source>
        <dbReference type="Proteomes" id="UP001500124"/>
    </source>
</evidence>
<feature type="domain" description="HTH asnC-type" evidence="5">
    <location>
        <begin position="215"/>
        <end position="271"/>
    </location>
</feature>
<organism evidence="6 7">
    <name type="scientific">Streptomyces similanensis</name>
    <dbReference type="NCBI Taxonomy" id="1274988"/>
    <lineage>
        <taxon>Bacteria</taxon>
        <taxon>Bacillati</taxon>
        <taxon>Actinomycetota</taxon>
        <taxon>Actinomycetes</taxon>
        <taxon>Kitasatosporales</taxon>
        <taxon>Streptomycetaceae</taxon>
        <taxon>Streptomyces</taxon>
    </lineage>
</organism>
<comment type="caution">
    <text evidence="6">The sequence shown here is derived from an EMBL/GenBank/DDBJ whole genome shotgun (WGS) entry which is preliminary data.</text>
</comment>
<dbReference type="InterPro" id="IPR036388">
    <property type="entry name" value="WH-like_DNA-bd_sf"/>
</dbReference>
<protein>
    <submittedName>
        <fullName evidence="6">Lrp/AsnC family transcriptional regulator</fullName>
    </submittedName>
</protein>
<evidence type="ECO:0000256" key="3">
    <source>
        <dbReference type="ARBA" id="ARBA00023163"/>
    </source>
</evidence>
<proteinExistence type="predicted"/>
<feature type="region of interest" description="Disordered" evidence="4">
    <location>
        <begin position="175"/>
        <end position="201"/>
    </location>
</feature>
<evidence type="ECO:0000313" key="6">
    <source>
        <dbReference type="EMBL" id="GAA5049967.1"/>
    </source>
</evidence>
<dbReference type="SUPFAM" id="SSF54909">
    <property type="entry name" value="Dimeric alpha+beta barrel"/>
    <property type="match status" value="1"/>
</dbReference>
<dbReference type="Gene3D" id="3.30.70.920">
    <property type="match status" value="1"/>
</dbReference>
<dbReference type="InterPro" id="IPR000485">
    <property type="entry name" value="AsnC-type_HTH_dom"/>
</dbReference>
<dbReference type="SMART" id="SM00344">
    <property type="entry name" value="HTH_ASNC"/>
    <property type="match status" value="2"/>
</dbReference>
<gene>
    <name evidence="6" type="ORF">GCM10023336_17420</name>
</gene>
<dbReference type="Proteomes" id="UP001500124">
    <property type="component" value="Unassembled WGS sequence"/>
</dbReference>
<dbReference type="InterPro" id="IPR011008">
    <property type="entry name" value="Dimeric_a/b-barrel"/>
</dbReference>
<dbReference type="Pfam" id="PF13404">
    <property type="entry name" value="HTH_AsnC-type"/>
    <property type="match status" value="2"/>
</dbReference>
<dbReference type="PANTHER" id="PTHR30154:SF34">
    <property type="entry name" value="TRANSCRIPTIONAL REGULATOR AZLB"/>
    <property type="match status" value="1"/>
</dbReference>
<keyword evidence="3" id="KW-0804">Transcription</keyword>
<evidence type="ECO:0000256" key="4">
    <source>
        <dbReference type="SAM" id="MobiDB-lite"/>
    </source>
</evidence>
<keyword evidence="1" id="KW-0805">Transcription regulation</keyword>
<dbReference type="PANTHER" id="PTHR30154">
    <property type="entry name" value="LEUCINE-RESPONSIVE REGULATORY PROTEIN"/>
    <property type="match status" value="1"/>
</dbReference>